<keyword evidence="2" id="KW-1133">Transmembrane helix</keyword>
<organism evidence="3 4">
    <name type="scientific">Psychroflexus sediminis</name>
    <dbReference type="NCBI Taxonomy" id="470826"/>
    <lineage>
        <taxon>Bacteria</taxon>
        <taxon>Pseudomonadati</taxon>
        <taxon>Bacteroidota</taxon>
        <taxon>Flavobacteriia</taxon>
        <taxon>Flavobacteriales</taxon>
        <taxon>Flavobacteriaceae</taxon>
        <taxon>Psychroflexus</taxon>
    </lineage>
</organism>
<keyword evidence="1" id="KW-0175">Coiled coil</keyword>
<gene>
    <name evidence="3" type="ORF">SAMN04488027_10610</name>
</gene>
<evidence type="ECO:0000256" key="2">
    <source>
        <dbReference type="SAM" id="Phobius"/>
    </source>
</evidence>
<dbReference type="AlphaFoldDB" id="A0A1G7WMZ5"/>
<evidence type="ECO:0000313" key="4">
    <source>
        <dbReference type="Proteomes" id="UP000199296"/>
    </source>
</evidence>
<proteinExistence type="predicted"/>
<dbReference type="EMBL" id="FNCW01000006">
    <property type="protein sequence ID" value="SDG73312.1"/>
    <property type="molecule type" value="Genomic_DNA"/>
</dbReference>
<dbReference type="RefSeq" id="WP_093367691.1">
    <property type="nucleotide sequence ID" value="NZ_FNCW01000006.1"/>
</dbReference>
<evidence type="ECO:0000313" key="3">
    <source>
        <dbReference type="EMBL" id="SDG73312.1"/>
    </source>
</evidence>
<sequence>MPILTEKELQDILSKETEANAKLEEKNEQLIQAYKDKRNLKSQKTGFVIATVLLGILFLSMIFTVLFKPKLLGLNEGITLAEDEVIVKKLTLEDYQNKIMELEAQTSDYINPLELDEFYAVQLGAFKKFNTKLSSDNYSIVNNANFKDFNLYTLGVFKTREEAEKLLNVVMQLNFKDAFVGLYRNGERIKAFY</sequence>
<dbReference type="STRING" id="470826.SAMN04488027_10610"/>
<keyword evidence="2" id="KW-0472">Membrane</keyword>
<keyword evidence="2" id="KW-0812">Transmembrane</keyword>
<feature type="transmembrane region" description="Helical" evidence="2">
    <location>
        <begin position="47"/>
        <end position="67"/>
    </location>
</feature>
<evidence type="ECO:0008006" key="5">
    <source>
        <dbReference type="Google" id="ProtNLM"/>
    </source>
</evidence>
<feature type="coiled-coil region" evidence="1">
    <location>
        <begin position="6"/>
        <end position="43"/>
    </location>
</feature>
<name>A0A1G7WMZ5_9FLAO</name>
<evidence type="ECO:0000256" key="1">
    <source>
        <dbReference type="SAM" id="Coils"/>
    </source>
</evidence>
<accession>A0A1G7WMZ5</accession>
<keyword evidence="4" id="KW-1185">Reference proteome</keyword>
<dbReference type="Proteomes" id="UP000199296">
    <property type="component" value="Unassembled WGS sequence"/>
</dbReference>
<reference evidence="3 4" key="1">
    <citation type="submission" date="2016-10" db="EMBL/GenBank/DDBJ databases">
        <authorList>
            <person name="de Groot N.N."/>
        </authorList>
    </citation>
    <scope>NUCLEOTIDE SEQUENCE [LARGE SCALE GENOMIC DNA]</scope>
    <source>
        <strain evidence="3 4">DSM 19803</strain>
    </source>
</reference>
<protein>
    <recommendedName>
        <fullName evidence="5">SPOR domain-containing protein</fullName>
    </recommendedName>
</protein>
<dbReference type="OrthoDB" id="1119072at2"/>